<dbReference type="OrthoDB" id="10021397at2759"/>
<feature type="transmembrane region" description="Helical" evidence="7">
    <location>
        <begin position="280"/>
        <end position="299"/>
    </location>
</feature>
<keyword evidence="5 7" id="KW-0472">Membrane</keyword>
<evidence type="ECO:0000259" key="8">
    <source>
        <dbReference type="PROSITE" id="PS50850"/>
    </source>
</evidence>
<evidence type="ECO:0000256" key="6">
    <source>
        <dbReference type="SAM" id="MobiDB-lite"/>
    </source>
</evidence>
<evidence type="ECO:0000313" key="10">
    <source>
        <dbReference type="Proteomes" id="UP000235786"/>
    </source>
</evidence>
<protein>
    <submittedName>
        <fullName evidence="9">MFS multidrug transporter</fullName>
    </submittedName>
</protein>
<feature type="transmembrane region" description="Helical" evidence="7">
    <location>
        <begin position="210"/>
        <end position="229"/>
    </location>
</feature>
<feature type="transmembrane region" description="Helical" evidence="7">
    <location>
        <begin position="249"/>
        <end position="268"/>
    </location>
</feature>
<dbReference type="Gene3D" id="1.20.1250.20">
    <property type="entry name" value="MFS general substrate transporter like domains"/>
    <property type="match status" value="1"/>
</dbReference>
<dbReference type="InterPro" id="IPR011701">
    <property type="entry name" value="MFS"/>
</dbReference>
<dbReference type="SUPFAM" id="SSF103473">
    <property type="entry name" value="MFS general substrate transporter"/>
    <property type="match status" value="2"/>
</dbReference>
<keyword evidence="3 7" id="KW-0812">Transmembrane</keyword>
<evidence type="ECO:0000256" key="5">
    <source>
        <dbReference type="ARBA" id="ARBA00023136"/>
    </source>
</evidence>
<feature type="transmembrane region" description="Helical" evidence="7">
    <location>
        <begin position="52"/>
        <end position="77"/>
    </location>
</feature>
<gene>
    <name evidence="9" type="ORF">L207DRAFT_549390</name>
</gene>
<accession>A0A2J6QVW2</accession>
<dbReference type="GO" id="GO:0022857">
    <property type="term" value="F:transmembrane transporter activity"/>
    <property type="evidence" value="ECO:0007669"/>
    <property type="project" value="InterPro"/>
</dbReference>
<feature type="transmembrane region" description="Helical" evidence="7">
    <location>
        <begin position="446"/>
        <end position="466"/>
    </location>
</feature>
<evidence type="ECO:0000256" key="3">
    <source>
        <dbReference type="ARBA" id="ARBA00022692"/>
    </source>
</evidence>
<feature type="transmembrane region" description="Helical" evidence="7">
    <location>
        <begin position="119"/>
        <end position="139"/>
    </location>
</feature>
<keyword evidence="4 7" id="KW-1133">Transmembrane helix</keyword>
<dbReference type="FunFam" id="1.20.1250.20:FF:000196">
    <property type="entry name" value="MFS toxin efflux pump (AflT)"/>
    <property type="match status" value="1"/>
</dbReference>
<name>A0A2J6QVW2_HYAVF</name>
<dbReference type="Gene3D" id="1.20.1720.10">
    <property type="entry name" value="Multidrug resistance protein D"/>
    <property type="match status" value="1"/>
</dbReference>
<feature type="transmembrane region" description="Helical" evidence="7">
    <location>
        <begin position="145"/>
        <end position="166"/>
    </location>
</feature>
<feature type="compositionally biased region" description="Basic and acidic residues" evidence="6">
    <location>
        <begin position="20"/>
        <end position="38"/>
    </location>
</feature>
<dbReference type="Proteomes" id="UP000235786">
    <property type="component" value="Unassembled WGS sequence"/>
</dbReference>
<dbReference type="PANTHER" id="PTHR23501">
    <property type="entry name" value="MAJOR FACILITATOR SUPERFAMILY"/>
    <property type="match status" value="1"/>
</dbReference>
<dbReference type="InterPro" id="IPR036259">
    <property type="entry name" value="MFS_trans_sf"/>
</dbReference>
<evidence type="ECO:0000313" key="9">
    <source>
        <dbReference type="EMBL" id="PMD30395.1"/>
    </source>
</evidence>
<evidence type="ECO:0000256" key="1">
    <source>
        <dbReference type="ARBA" id="ARBA00004141"/>
    </source>
</evidence>
<dbReference type="CDD" id="cd17502">
    <property type="entry name" value="MFS_Azr1_MDR_like"/>
    <property type="match status" value="1"/>
</dbReference>
<dbReference type="Pfam" id="PF07690">
    <property type="entry name" value="MFS_1"/>
    <property type="match status" value="1"/>
</dbReference>
<dbReference type="InterPro" id="IPR020846">
    <property type="entry name" value="MFS_dom"/>
</dbReference>
<dbReference type="GO" id="GO:0005886">
    <property type="term" value="C:plasma membrane"/>
    <property type="evidence" value="ECO:0007669"/>
    <property type="project" value="TreeGrafter"/>
</dbReference>
<feature type="transmembrane region" description="Helical" evidence="7">
    <location>
        <begin position="383"/>
        <end position="401"/>
    </location>
</feature>
<feature type="transmembrane region" description="Helical" evidence="7">
    <location>
        <begin position="413"/>
        <end position="434"/>
    </location>
</feature>
<sequence>MEKDESLVSKHQSTLNSDGSTDKHDHENDASVEDSTRTPVDEEWEYVTGYKLIVVMGASSMGGFLMLLDTSIVATAIPRITNEFHSLNDIGWYGTAYQLASCALQPLTGKLYNQFNTKYTFMFFMALFELGSLLCGVAVSSKMLIIGRAVAGMGGSGMMNGGLMILRACIPNEKGATYLGIMLGICQMGVVIGPMIGGALTQYASWRWCFYINLPAGGLVLLVVFFITIPDRRPKSEIKTGASSILRSFDIPGFAIFAAAAIMFLLALEWGGTTYRWNSANVLGLFCGSAGALAAFLLWEYRQGDAAMIPLSVLRQRIVWSSCLTYFFLCSNMMVTGFYMAIYFQAVRGKSPTMSGVSILPSILSNMFFAVFSGILVGRWGYYLPWAIASGAINSIGTGLLSTLSPTSSTVQWIFYQIITGIGRGCGFQMPLVAVQNHLTPETVSVGVAAVVFSQGFGPAMFFAFAQTVFSNSLTKQLHTYAPQVNPEIIFVAGASGYRDVVPAADVQGVILSYSKAIDDVFYLTVGAAAGAFLACWGMGWKSVKKVKGKVGGLEA</sequence>
<feature type="compositionally biased region" description="Polar residues" evidence="6">
    <location>
        <begin position="9"/>
        <end position="19"/>
    </location>
</feature>
<dbReference type="PROSITE" id="PS50850">
    <property type="entry name" value="MFS"/>
    <property type="match status" value="1"/>
</dbReference>
<dbReference type="AlphaFoldDB" id="A0A2J6QVW2"/>
<comment type="subcellular location">
    <subcellularLocation>
        <location evidence="1">Membrane</location>
        <topology evidence="1">Multi-pass membrane protein</topology>
    </subcellularLocation>
</comment>
<dbReference type="EMBL" id="KZ613967">
    <property type="protein sequence ID" value="PMD30395.1"/>
    <property type="molecule type" value="Genomic_DNA"/>
</dbReference>
<keyword evidence="10" id="KW-1185">Reference proteome</keyword>
<evidence type="ECO:0000256" key="2">
    <source>
        <dbReference type="ARBA" id="ARBA00007520"/>
    </source>
</evidence>
<evidence type="ECO:0000256" key="7">
    <source>
        <dbReference type="SAM" id="Phobius"/>
    </source>
</evidence>
<feature type="transmembrane region" description="Helical" evidence="7">
    <location>
        <begin position="178"/>
        <end position="204"/>
    </location>
</feature>
<comment type="similarity">
    <text evidence="2">Belongs to the major facilitator superfamily. TCR/Tet family.</text>
</comment>
<organism evidence="9 10">
    <name type="scientific">Hyaloscypha variabilis (strain UAMH 11265 / GT02V1 / F)</name>
    <name type="common">Meliniomyces variabilis</name>
    <dbReference type="NCBI Taxonomy" id="1149755"/>
    <lineage>
        <taxon>Eukaryota</taxon>
        <taxon>Fungi</taxon>
        <taxon>Dikarya</taxon>
        <taxon>Ascomycota</taxon>
        <taxon>Pezizomycotina</taxon>
        <taxon>Leotiomycetes</taxon>
        <taxon>Helotiales</taxon>
        <taxon>Hyaloscyphaceae</taxon>
        <taxon>Hyaloscypha</taxon>
        <taxon>Hyaloscypha variabilis</taxon>
    </lineage>
</organism>
<dbReference type="PANTHER" id="PTHR23501:SF193">
    <property type="entry name" value="MULTIDRUG TRANSPORTER, PUTATIVE (AFU_ORTHOLOGUE AFUA_8G00940)-RELATED"/>
    <property type="match status" value="1"/>
</dbReference>
<feature type="transmembrane region" description="Helical" evidence="7">
    <location>
        <begin position="319"/>
        <end position="344"/>
    </location>
</feature>
<proteinExistence type="inferred from homology"/>
<feature type="domain" description="Major facilitator superfamily (MFS) profile" evidence="8">
    <location>
        <begin position="55"/>
        <end position="544"/>
    </location>
</feature>
<evidence type="ECO:0000256" key="4">
    <source>
        <dbReference type="ARBA" id="ARBA00022989"/>
    </source>
</evidence>
<feature type="transmembrane region" description="Helical" evidence="7">
    <location>
        <begin position="521"/>
        <end position="540"/>
    </location>
</feature>
<reference evidence="9 10" key="1">
    <citation type="submission" date="2016-04" db="EMBL/GenBank/DDBJ databases">
        <title>A degradative enzymes factory behind the ericoid mycorrhizal symbiosis.</title>
        <authorList>
            <consortium name="DOE Joint Genome Institute"/>
            <person name="Martino E."/>
            <person name="Morin E."/>
            <person name="Grelet G."/>
            <person name="Kuo A."/>
            <person name="Kohler A."/>
            <person name="Daghino S."/>
            <person name="Barry K."/>
            <person name="Choi C."/>
            <person name="Cichocki N."/>
            <person name="Clum A."/>
            <person name="Copeland A."/>
            <person name="Hainaut M."/>
            <person name="Haridas S."/>
            <person name="Labutti K."/>
            <person name="Lindquist E."/>
            <person name="Lipzen A."/>
            <person name="Khouja H.-R."/>
            <person name="Murat C."/>
            <person name="Ohm R."/>
            <person name="Olson A."/>
            <person name="Spatafora J."/>
            <person name="Veneault-Fourrey C."/>
            <person name="Henrissat B."/>
            <person name="Grigoriev I."/>
            <person name="Martin F."/>
            <person name="Perotto S."/>
        </authorList>
    </citation>
    <scope>NUCLEOTIDE SEQUENCE [LARGE SCALE GENOMIC DNA]</scope>
    <source>
        <strain evidence="9 10">F</strain>
    </source>
</reference>
<feature type="transmembrane region" description="Helical" evidence="7">
    <location>
        <begin position="356"/>
        <end position="376"/>
    </location>
</feature>
<feature type="region of interest" description="Disordered" evidence="6">
    <location>
        <begin position="1"/>
        <end position="38"/>
    </location>
</feature>